<dbReference type="OrthoDB" id="3200163at2759"/>
<keyword evidence="2" id="KW-1185">Reference proteome</keyword>
<evidence type="ECO:0000313" key="2">
    <source>
        <dbReference type="Proteomes" id="UP000053411"/>
    </source>
</evidence>
<evidence type="ECO:0008006" key="3">
    <source>
        <dbReference type="Google" id="ProtNLM"/>
    </source>
</evidence>
<accession>A0A0D2KFG8</accession>
<protein>
    <recommendedName>
        <fullName evidence="3">Fungal N-terminal domain-containing protein</fullName>
    </recommendedName>
</protein>
<dbReference type="GeneID" id="27708104"/>
<dbReference type="VEuPathDB" id="FungiDB:Z520_02358"/>
<reference evidence="1 2" key="1">
    <citation type="submission" date="2015-01" db="EMBL/GenBank/DDBJ databases">
        <title>The Genome Sequence of Fonsecaea multimorphosa CBS 102226.</title>
        <authorList>
            <consortium name="The Broad Institute Genomics Platform"/>
            <person name="Cuomo C."/>
            <person name="de Hoog S."/>
            <person name="Gorbushina A."/>
            <person name="Stielow B."/>
            <person name="Teixiera M."/>
            <person name="Abouelleil A."/>
            <person name="Chapman S.B."/>
            <person name="Priest M."/>
            <person name="Young S.K."/>
            <person name="Wortman J."/>
            <person name="Nusbaum C."/>
            <person name="Birren B."/>
        </authorList>
    </citation>
    <scope>NUCLEOTIDE SEQUENCE [LARGE SCALE GENOMIC DNA]</scope>
    <source>
        <strain evidence="1 2">CBS 102226</strain>
    </source>
</reference>
<gene>
    <name evidence="1" type="ORF">Z520_02358</name>
</gene>
<organism evidence="1 2">
    <name type="scientific">Fonsecaea multimorphosa CBS 102226</name>
    <dbReference type="NCBI Taxonomy" id="1442371"/>
    <lineage>
        <taxon>Eukaryota</taxon>
        <taxon>Fungi</taxon>
        <taxon>Dikarya</taxon>
        <taxon>Ascomycota</taxon>
        <taxon>Pezizomycotina</taxon>
        <taxon>Eurotiomycetes</taxon>
        <taxon>Chaetothyriomycetidae</taxon>
        <taxon>Chaetothyriales</taxon>
        <taxon>Herpotrichiellaceae</taxon>
        <taxon>Fonsecaea</taxon>
    </lineage>
</organism>
<name>A0A0D2KFG8_9EURO</name>
<dbReference type="RefSeq" id="XP_016636342.1">
    <property type="nucleotide sequence ID" value="XM_016772872.1"/>
</dbReference>
<dbReference type="STRING" id="1442371.A0A0D2KFG8"/>
<dbReference type="AlphaFoldDB" id="A0A0D2KFG8"/>
<proteinExistence type="predicted"/>
<dbReference type="Proteomes" id="UP000053411">
    <property type="component" value="Unassembled WGS sequence"/>
</dbReference>
<sequence length="917" mass="101828">MAAEAFGLAASALSVVGLAGQLAQGSIFLHGFLRDIRDAPADIKSLSSELQIISSTLTTIHHSYDIQDADLEQVLRHSEQVINGLSTKVKTIGLADDLPEWKKIRQQVRAVLNRSESAKHLRALERSKSALLQCCTNAIRKSQSAQAGVAVDTYNIVLDTQETTNSNKSTITETHRAVVDARNSIVGTGRTILDTQKTVGEIRADTSNIGESSVQIKQITSETRTLVNRLTDDTLHVRDVTERIEAASRELLAKPQNIAPELLHAFTKEVPRMMSKSVCRQLERMVREQVNQNGSGNHMINPRDCGVARIKTRTEDESVCGGQLSSSIEQVPDHPADHWRLKSSTTTRRRPFSNSFVGTLTITTTVKSYIRQKTDRSGRDEKQERRTTVTFLPATWLMSKGAVLAYDTWKRIEVGPWQNPVYSLKTVNIVPLGSEIFRACLISDLASMRTLFDNSQASPSDMSPDGLNLLGWVALGAFVRINRIQRTDLIEIIQMVNLLISLGVDAGGHEVGGLSSLELLSLVWLASEQLDDKYSFLFSKLLLGAKTDPFTHDASMTMIVLDTYSCNPTAVEVLLHQTEWPISWHPTHLLMLLRFGRVPGPARSFVMPWAMLDASSIEASLQAQLGIIRSFLASNAFPPQEFPRLGQHAISELIHYGGLVIALLSEHDDGGSDPPCLHRLRKLGLARTFMITAIGLLLEYWRPYLATRGELDPISIHAQQHNMRTMHIWRMALENTCGNAQDTYSDTRPANYGTGSTDFVSADGSQKVNNLDEDEWETEYSDGSTSGWETEEEWEEGYLLDAAVDRVYRDAANTLPTRINRCTRCEFASNGEAAGEEEGAWADGISTFSPLFRLTSYSGILPSECSFAYDEDYWQHVYSWVESEQSYGCLYHARATDQVPETLAKAADLFIASSKGR</sequence>
<evidence type="ECO:0000313" key="1">
    <source>
        <dbReference type="EMBL" id="KIY02220.1"/>
    </source>
</evidence>
<dbReference type="EMBL" id="KN848064">
    <property type="protein sequence ID" value="KIY02220.1"/>
    <property type="molecule type" value="Genomic_DNA"/>
</dbReference>